<feature type="transmembrane region" description="Helical" evidence="7">
    <location>
        <begin position="63"/>
        <end position="80"/>
    </location>
</feature>
<evidence type="ECO:0000259" key="8">
    <source>
        <dbReference type="PROSITE" id="PS50850"/>
    </source>
</evidence>
<organism evidence="9 10">
    <name type="scientific">Marasmius crinis-equi</name>
    <dbReference type="NCBI Taxonomy" id="585013"/>
    <lineage>
        <taxon>Eukaryota</taxon>
        <taxon>Fungi</taxon>
        <taxon>Dikarya</taxon>
        <taxon>Basidiomycota</taxon>
        <taxon>Agaricomycotina</taxon>
        <taxon>Agaricomycetes</taxon>
        <taxon>Agaricomycetidae</taxon>
        <taxon>Agaricales</taxon>
        <taxon>Marasmiineae</taxon>
        <taxon>Marasmiaceae</taxon>
        <taxon>Marasmius</taxon>
    </lineage>
</organism>
<evidence type="ECO:0000256" key="7">
    <source>
        <dbReference type="SAM" id="Phobius"/>
    </source>
</evidence>
<feature type="domain" description="Major facilitator superfamily (MFS) profile" evidence="8">
    <location>
        <begin position="64"/>
        <end position="477"/>
    </location>
</feature>
<keyword evidence="5 7" id="KW-0472">Membrane</keyword>
<feature type="transmembrane region" description="Helical" evidence="7">
    <location>
        <begin position="452"/>
        <end position="473"/>
    </location>
</feature>
<feature type="region of interest" description="Disordered" evidence="6">
    <location>
        <begin position="1"/>
        <end position="37"/>
    </location>
</feature>
<dbReference type="InterPro" id="IPR011701">
    <property type="entry name" value="MFS"/>
</dbReference>
<evidence type="ECO:0000256" key="5">
    <source>
        <dbReference type="ARBA" id="ARBA00023136"/>
    </source>
</evidence>
<feature type="transmembrane region" description="Helical" evidence="7">
    <location>
        <begin position="155"/>
        <end position="179"/>
    </location>
</feature>
<feature type="transmembrane region" description="Helical" evidence="7">
    <location>
        <begin position="359"/>
        <end position="379"/>
    </location>
</feature>
<proteinExistence type="predicted"/>
<sequence length="508" mass="56582">MNQKALSDLMPSSITKSDKQESLSGSEDRNRDGDGQDFTEEELLNYQIDPEEKKRLLRKLDSFIAPVLIILYLIAFLDRSNIGNASVGGMTTALHLPPEGLSVATSIFYATYVSFEVPMTTFLKSLRASRLIPSVVILWGTSVMASAWMRNYAGLIATRLVLGMLEAALTPCLFLWITAFYQRDELARRQAFLFVSAALSGVVGGLIAAGLLKMDGLAGMQGWQASWLYCIEGVVTIVIGIISIPFVPDSYEDAWYLNKREKFLMRVREVQSREYMGDTAFSWGEVRKAFTDPVIYLSGFVQMGLDTCLYGFSTFLVVIINQFGYNSIQSQLLTAPIYFWAAFVYFIGALTSDKYNKRFWLIFPLSGVTCIGYAILIAVRAPVGVLLFACFITGTGIYISVGLSVTWISVNIAGYRKRSTAVGLQQMLGNSGGIIAGQIYRSVDKPYYRLGHSISLGAMVLAMMGMVVEVLIYKSRNNAKDRMTEEEKRKQDVDGVTGDRHHSFRQVW</sequence>
<evidence type="ECO:0000313" key="10">
    <source>
        <dbReference type="Proteomes" id="UP001465976"/>
    </source>
</evidence>
<comment type="subcellular location">
    <subcellularLocation>
        <location evidence="1">Membrane</location>
        <topology evidence="1">Multi-pass membrane protein</topology>
    </subcellularLocation>
</comment>
<feature type="compositionally biased region" description="Basic and acidic residues" evidence="6">
    <location>
        <begin position="481"/>
        <end position="501"/>
    </location>
</feature>
<feature type="transmembrane region" description="Helical" evidence="7">
    <location>
        <begin position="294"/>
        <end position="320"/>
    </location>
</feature>
<reference evidence="9 10" key="1">
    <citation type="submission" date="2024-02" db="EMBL/GenBank/DDBJ databases">
        <title>A draft genome for the cacao thread blight pathogen Marasmius crinis-equi.</title>
        <authorList>
            <person name="Cohen S.P."/>
            <person name="Baruah I.K."/>
            <person name="Amoako-Attah I."/>
            <person name="Bukari Y."/>
            <person name="Meinhardt L.W."/>
            <person name="Bailey B.A."/>
        </authorList>
    </citation>
    <scope>NUCLEOTIDE SEQUENCE [LARGE SCALE GENOMIC DNA]</scope>
    <source>
        <strain evidence="9 10">GH-76</strain>
    </source>
</reference>
<evidence type="ECO:0000313" key="9">
    <source>
        <dbReference type="EMBL" id="KAL0571834.1"/>
    </source>
</evidence>
<dbReference type="PANTHER" id="PTHR43791">
    <property type="entry name" value="PERMEASE-RELATED"/>
    <property type="match status" value="1"/>
</dbReference>
<keyword evidence="4 7" id="KW-1133">Transmembrane helix</keyword>
<dbReference type="Proteomes" id="UP001465976">
    <property type="component" value="Unassembled WGS sequence"/>
</dbReference>
<dbReference type="SUPFAM" id="SSF103473">
    <property type="entry name" value="MFS general substrate transporter"/>
    <property type="match status" value="1"/>
</dbReference>
<evidence type="ECO:0000256" key="2">
    <source>
        <dbReference type="ARBA" id="ARBA00022448"/>
    </source>
</evidence>
<feature type="transmembrane region" description="Helical" evidence="7">
    <location>
        <begin position="191"/>
        <end position="214"/>
    </location>
</feature>
<keyword evidence="10" id="KW-1185">Reference proteome</keyword>
<dbReference type="PANTHER" id="PTHR43791:SF24">
    <property type="entry name" value="NICOTINIC ACID PLASMA MEMBRANE TRANSPORTER"/>
    <property type="match status" value="1"/>
</dbReference>
<dbReference type="Pfam" id="PF07690">
    <property type="entry name" value="MFS_1"/>
    <property type="match status" value="1"/>
</dbReference>
<evidence type="ECO:0000256" key="3">
    <source>
        <dbReference type="ARBA" id="ARBA00022692"/>
    </source>
</evidence>
<dbReference type="Gene3D" id="1.20.1250.20">
    <property type="entry name" value="MFS general substrate transporter like domains"/>
    <property type="match status" value="2"/>
</dbReference>
<accession>A0ABR3F960</accession>
<dbReference type="InterPro" id="IPR020846">
    <property type="entry name" value="MFS_dom"/>
</dbReference>
<feature type="transmembrane region" description="Helical" evidence="7">
    <location>
        <begin position="332"/>
        <end position="352"/>
    </location>
</feature>
<keyword evidence="2" id="KW-0813">Transport</keyword>
<evidence type="ECO:0000256" key="4">
    <source>
        <dbReference type="ARBA" id="ARBA00022989"/>
    </source>
</evidence>
<evidence type="ECO:0000256" key="6">
    <source>
        <dbReference type="SAM" id="MobiDB-lite"/>
    </source>
</evidence>
<gene>
    <name evidence="9" type="ORF">V5O48_010130</name>
</gene>
<comment type="caution">
    <text evidence="9">The sequence shown here is derived from an EMBL/GenBank/DDBJ whole genome shotgun (WGS) entry which is preliminary data.</text>
</comment>
<dbReference type="InterPro" id="IPR036259">
    <property type="entry name" value="MFS_trans_sf"/>
</dbReference>
<feature type="transmembrane region" description="Helical" evidence="7">
    <location>
        <begin position="385"/>
        <end position="410"/>
    </location>
</feature>
<name>A0ABR3F960_9AGAR</name>
<feature type="transmembrane region" description="Helical" evidence="7">
    <location>
        <begin position="226"/>
        <end position="247"/>
    </location>
</feature>
<keyword evidence="3 7" id="KW-0812">Transmembrane</keyword>
<dbReference type="EMBL" id="JBAHYK010000709">
    <property type="protein sequence ID" value="KAL0571834.1"/>
    <property type="molecule type" value="Genomic_DNA"/>
</dbReference>
<feature type="region of interest" description="Disordered" evidence="6">
    <location>
        <begin position="481"/>
        <end position="508"/>
    </location>
</feature>
<protein>
    <recommendedName>
        <fullName evidence="8">Major facilitator superfamily (MFS) profile domain-containing protein</fullName>
    </recommendedName>
</protein>
<feature type="transmembrane region" description="Helical" evidence="7">
    <location>
        <begin position="131"/>
        <end position="149"/>
    </location>
</feature>
<feature type="compositionally biased region" description="Basic and acidic residues" evidence="6">
    <location>
        <begin position="16"/>
        <end position="34"/>
    </location>
</feature>
<evidence type="ECO:0000256" key="1">
    <source>
        <dbReference type="ARBA" id="ARBA00004141"/>
    </source>
</evidence>
<dbReference type="PROSITE" id="PS50850">
    <property type="entry name" value="MFS"/>
    <property type="match status" value="1"/>
</dbReference>
<feature type="compositionally biased region" description="Polar residues" evidence="6">
    <location>
        <begin position="1"/>
        <end position="15"/>
    </location>
</feature>